<keyword evidence="1" id="KW-0812">Transmembrane</keyword>
<dbReference type="InterPro" id="IPR016047">
    <property type="entry name" value="M23ase_b-sheet_dom"/>
</dbReference>
<evidence type="ECO:0000256" key="1">
    <source>
        <dbReference type="SAM" id="Phobius"/>
    </source>
</evidence>
<feature type="domain" description="M23ase beta-sheet core" evidence="2">
    <location>
        <begin position="229"/>
        <end position="324"/>
    </location>
</feature>
<dbReference type="RefSeq" id="WP_218320291.1">
    <property type="nucleotide sequence ID" value="NZ_JAEEGC010000041.1"/>
</dbReference>
<keyword evidence="1" id="KW-1133">Transmembrane helix</keyword>
<name>A0A949X2H2_9CLOT</name>
<evidence type="ECO:0000313" key="4">
    <source>
        <dbReference type="Proteomes" id="UP000694308"/>
    </source>
</evidence>
<reference evidence="3" key="1">
    <citation type="submission" date="2020-12" db="EMBL/GenBank/DDBJ databases">
        <title>Clostridium thailandense sp. nov., a novel acetogenic bacterium isolated from peat land soil in Thailand.</title>
        <authorList>
            <person name="Chaikitkaew S."/>
            <person name="Birkeland N.K."/>
        </authorList>
    </citation>
    <scope>NUCLEOTIDE SEQUENCE</scope>
    <source>
        <strain evidence="3">PL3</strain>
    </source>
</reference>
<comment type="caution">
    <text evidence="3">The sequence shown here is derived from an EMBL/GenBank/DDBJ whole genome shotgun (WGS) entry which is preliminary data.</text>
</comment>
<evidence type="ECO:0000313" key="3">
    <source>
        <dbReference type="EMBL" id="MBV7273259.1"/>
    </source>
</evidence>
<sequence>MSLSDRSKKILIYISIIITIIISGQYVYCNIFNAYQVYMDDKPLAYVKNKEDFYNVEKDIKKDLEKRFVKVTSQDVVDFRKALVNSKYISSKNELKSIILKNSKMSVSVVLMKSDGKKLGTLANENEMIKVLDTIKNEYKDKNKTEDLKLNNHITYVKEIANINDVNTIDEIVKKVKEDSNNSLVCFSKGQESNSVQSSNLSRASSKINLLQFPTKGNITSPFGMRWGKMHNGIDIGASMGDPIYAAMDGKVICAEWEDGYGKVIKIDHGVGIETVYGHCSSIDVNVGQTVKRGEKIGLVGSTGNSTGPHVHFEVRVEDVPKDPITYLR</sequence>
<dbReference type="EMBL" id="JAEEGC010000041">
    <property type="protein sequence ID" value="MBV7273259.1"/>
    <property type="molecule type" value="Genomic_DNA"/>
</dbReference>
<dbReference type="PANTHER" id="PTHR21666">
    <property type="entry name" value="PEPTIDASE-RELATED"/>
    <property type="match status" value="1"/>
</dbReference>
<gene>
    <name evidence="3" type="ORF">I6U48_10105</name>
</gene>
<dbReference type="AlphaFoldDB" id="A0A949X2H2"/>
<dbReference type="Pfam" id="PF01551">
    <property type="entry name" value="Peptidase_M23"/>
    <property type="match status" value="1"/>
</dbReference>
<keyword evidence="4" id="KW-1185">Reference proteome</keyword>
<evidence type="ECO:0000259" key="2">
    <source>
        <dbReference type="Pfam" id="PF01551"/>
    </source>
</evidence>
<protein>
    <submittedName>
        <fullName evidence="3">M23 family metallopeptidase</fullName>
    </submittedName>
</protein>
<dbReference type="GO" id="GO:0004222">
    <property type="term" value="F:metalloendopeptidase activity"/>
    <property type="evidence" value="ECO:0007669"/>
    <property type="project" value="TreeGrafter"/>
</dbReference>
<organism evidence="3 4">
    <name type="scientific">Clostridium thailandense</name>
    <dbReference type="NCBI Taxonomy" id="2794346"/>
    <lineage>
        <taxon>Bacteria</taxon>
        <taxon>Bacillati</taxon>
        <taxon>Bacillota</taxon>
        <taxon>Clostridia</taxon>
        <taxon>Eubacteriales</taxon>
        <taxon>Clostridiaceae</taxon>
        <taxon>Clostridium</taxon>
    </lineage>
</organism>
<accession>A0A949X2H2</accession>
<dbReference type="PANTHER" id="PTHR21666:SF289">
    <property type="entry name" value="L-ALA--D-GLU ENDOPEPTIDASE"/>
    <property type="match status" value="1"/>
</dbReference>
<dbReference type="CDD" id="cd12797">
    <property type="entry name" value="M23_peptidase"/>
    <property type="match status" value="1"/>
</dbReference>
<feature type="transmembrane region" description="Helical" evidence="1">
    <location>
        <begin position="10"/>
        <end position="28"/>
    </location>
</feature>
<keyword evidence="1" id="KW-0472">Membrane</keyword>
<proteinExistence type="predicted"/>
<dbReference type="Proteomes" id="UP000694308">
    <property type="component" value="Unassembled WGS sequence"/>
</dbReference>
<dbReference type="InterPro" id="IPR050570">
    <property type="entry name" value="Cell_wall_metabolism_enzyme"/>
</dbReference>